<evidence type="ECO:0000256" key="5">
    <source>
        <dbReference type="PROSITE-ProRule" id="PRU00284"/>
    </source>
</evidence>
<dbReference type="GO" id="GO:0004888">
    <property type="term" value="F:transmembrane signaling receptor activity"/>
    <property type="evidence" value="ECO:0007669"/>
    <property type="project" value="InterPro"/>
</dbReference>
<keyword evidence="6" id="KW-0812">Transmembrane</keyword>
<evidence type="ECO:0000256" key="2">
    <source>
        <dbReference type="ARBA" id="ARBA00022519"/>
    </source>
</evidence>
<dbReference type="Gene3D" id="3.30.450.20">
    <property type="entry name" value="PAS domain"/>
    <property type="match status" value="2"/>
</dbReference>
<dbReference type="Proteomes" id="UP000327424">
    <property type="component" value="Chromosome"/>
</dbReference>
<dbReference type="Gene3D" id="1.10.287.950">
    <property type="entry name" value="Methyl-accepting chemotaxis protein"/>
    <property type="match status" value="1"/>
</dbReference>
<comment type="similarity">
    <text evidence="4">Belongs to the methyl-accepting chemotaxis (MCP) protein family.</text>
</comment>
<dbReference type="CDD" id="cd06225">
    <property type="entry name" value="HAMP"/>
    <property type="match status" value="1"/>
</dbReference>
<dbReference type="InterPro" id="IPR000727">
    <property type="entry name" value="T_SNARE_dom"/>
</dbReference>
<dbReference type="KEGG" id="mmaa:FR932_12145"/>
<dbReference type="SMART" id="SM00283">
    <property type="entry name" value="MA"/>
    <property type="match status" value="1"/>
</dbReference>
<dbReference type="InterPro" id="IPR004089">
    <property type="entry name" value="MCPsignal_dom"/>
</dbReference>
<evidence type="ECO:0000256" key="4">
    <source>
        <dbReference type="ARBA" id="ARBA00029447"/>
    </source>
</evidence>
<dbReference type="GO" id="GO:0006935">
    <property type="term" value="P:chemotaxis"/>
    <property type="evidence" value="ECO:0007669"/>
    <property type="project" value="InterPro"/>
</dbReference>
<evidence type="ECO:0000313" key="11">
    <source>
        <dbReference type="Proteomes" id="UP000327424"/>
    </source>
</evidence>
<dbReference type="Pfam" id="PF00015">
    <property type="entry name" value="MCPsignal"/>
    <property type="match status" value="1"/>
</dbReference>
<feature type="domain" description="HAMP" evidence="9">
    <location>
        <begin position="291"/>
        <end position="345"/>
    </location>
</feature>
<evidence type="ECO:0000256" key="3">
    <source>
        <dbReference type="ARBA" id="ARBA00023224"/>
    </source>
</evidence>
<keyword evidence="2" id="KW-1003">Cell membrane</keyword>
<protein>
    <submittedName>
        <fullName evidence="10">Methyl-accepting chemotaxis protein</fullName>
    </submittedName>
</protein>
<dbReference type="SUPFAM" id="SSF58104">
    <property type="entry name" value="Methyl-accepting chemotaxis protein (MCP) signaling domain"/>
    <property type="match status" value="1"/>
</dbReference>
<dbReference type="OrthoDB" id="2489132at2"/>
<dbReference type="PROSITE" id="PS50111">
    <property type="entry name" value="CHEMOTAXIS_TRANSDUC_2"/>
    <property type="match status" value="1"/>
</dbReference>
<evidence type="ECO:0000259" key="8">
    <source>
        <dbReference type="PROSITE" id="PS50192"/>
    </source>
</evidence>
<keyword evidence="6" id="KW-1133">Transmembrane helix</keyword>
<dbReference type="AlphaFoldDB" id="A0A5J6WKM8"/>
<dbReference type="Pfam" id="PF00672">
    <property type="entry name" value="HAMP"/>
    <property type="match status" value="1"/>
</dbReference>
<evidence type="ECO:0000259" key="7">
    <source>
        <dbReference type="PROSITE" id="PS50111"/>
    </source>
</evidence>
<dbReference type="FunFam" id="1.10.287.950:FF:000001">
    <property type="entry name" value="Methyl-accepting chemotaxis sensory transducer"/>
    <property type="match status" value="1"/>
</dbReference>
<keyword evidence="2" id="KW-0997">Cell inner membrane</keyword>
<evidence type="ECO:0000256" key="6">
    <source>
        <dbReference type="SAM" id="Phobius"/>
    </source>
</evidence>
<name>A0A5J6WKM8_MORMI</name>
<dbReference type="GO" id="GO:0007165">
    <property type="term" value="P:signal transduction"/>
    <property type="evidence" value="ECO:0007669"/>
    <property type="project" value="UniProtKB-KW"/>
</dbReference>
<dbReference type="SMART" id="SM00304">
    <property type="entry name" value="HAMP"/>
    <property type="match status" value="1"/>
</dbReference>
<feature type="transmembrane region" description="Helical" evidence="6">
    <location>
        <begin position="268"/>
        <end position="290"/>
    </location>
</feature>
<dbReference type="PRINTS" id="PR00260">
    <property type="entry name" value="CHEMTRNSDUCR"/>
</dbReference>
<dbReference type="InterPro" id="IPR004090">
    <property type="entry name" value="Chemotax_Me-accpt_rcpt"/>
</dbReference>
<evidence type="ECO:0000313" key="10">
    <source>
        <dbReference type="EMBL" id="QFI38547.1"/>
    </source>
</evidence>
<dbReference type="GO" id="GO:0005886">
    <property type="term" value="C:plasma membrane"/>
    <property type="evidence" value="ECO:0007669"/>
    <property type="project" value="UniProtKB-SubCell"/>
</dbReference>
<dbReference type="RefSeq" id="WP_019443003.1">
    <property type="nucleotide sequence ID" value="NZ_ALOE01000038.1"/>
</dbReference>
<dbReference type="PROSITE" id="PS50192">
    <property type="entry name" value="T_SNARE"/>
    <property type="match status" value="1"/>
</dbReference>
<proteinExistence type="inferred from homology"/>
<gene>
    <name evidence="10" type="ORF">FR932_12145</name>
</gene>
<keyword evidence="3 5" id="KW-0807">Transducer</keyword>
<dbReference type="PANTHER" id="PTHR32089">
    <property type="entry name" value="METHYL-ACCEPTING CHEMOTAXIS PROTEIN MCPB"/>
    <property type="match status" value="1"/>
</dbReference>
<keyword evidence="11" id="KW-1185">Reference proteome</keyword>
<evidence type="ECO:0000259" key="9">
    <source>
        <dbReference type="PROSITE" id="PS50885"/>
    </source>
</evidence>
<keyword evidence="6" id="KW-0472">Membrane</keyword>
<dbReference type="PANTHER" id="PTHR32089:SF117">
    <property type="entry name" value="METHYL ACCEPTING SENSORY TRANSDUCER WITH CACHE_1 SMALL MOLECULE BINDING DOMAIN"/>
    <property type="match status" value="1"/>
</dbReference>
<feature type="domain" description="Methyl-accepting transducer" evidence="7">
    <location>
        <begin position="350"/>
        <end position="586"/>
    </location>
</feature>
<evidence type="ECO:0000256" key="1">
    <source>
        <dbReference type="ARBA" id="ARBA00004429"/>
    </source>
</evidence>
<feature type="domain" description="T-SNARE coiled-coil homology" evidence="8">
    <location>
        <begin position="545"/>
        <end position="586"/>
    </location>
</feature>
<dbReference type="PROSITE" id="PS50885">
    <property type="entry name" value="HAMP"/>
    <property type="match status" value="1"/>
</dbReference>
<organism evidence="10 11">
    <name type="scientific">Moritella marina ATCC 15381</name>
    <dbReference type="NCBI Taxonomy" id="1202962"/>
    <lineage>
        <taxon>Bacteria</taxon>
        <taxon>Pseudomonadati</taxon>
        <taxon>Pseudomonadota</taxon>
        <taxon>Gammaproteobacteria</taxon>
        <taxon>Alteromonadales</taxon>
        <taxon>Moritellaceae</taxon>
        <taxon>Moritella</taxon>
    </lineage>
</organism>
<dbReference type="InterPro" id="IPR003660">
    <property type="entry name" value="HAMP_dom"/>
</dbReference>
<dbReference type="CDD" id="cd11386">
    <property type="entry name" value="MCP_signal"/>
    <property type="match status" value="1"/>
</dbReference>
<sequence>MKKITLKARLVLTASIAVFIGAGVVGTTGYFSSKNRIEHETLSRIESTANSYNKSLTDWLSSKSDTLSSMPDKTPLMMIRSTLKIIKNAGRFENVFFAYPDGQQKNADDVDLPEGNNDPRKWGWYKNASVDKVFMDTPTVAAATGHRVVSISRAMNFYSTYMVIGADVKIDILISNLAQTLIPGDGKIFVVSNEGKIFADVNTALINKTLTDISLDNKYLKNDQPALYHDTINGIESAIYVAPIAGTNLRTIIVIDSARITQDIRDNAFLQLFATLAVSLIVSLLMFFFIKKLLTPLQDVTTSLKEIAAGDGDLTHRLDANNEDEISELSQAFNDVAESQRSLVEEIKNQATTLKSMAEISQSKSHESSNIIKEQQVEVSMVATAVHEMTSATVEIARNAEEAASSAQASSESAKKGMAIISGSIKSIGDLSSGIKETSDVVEELNTHVLEINSILVAIQTIADQTNLLALNAAIEAARAGDAGRGFAVVADEVRTLSQKTHRSTGEIQTTIQTLQDIVGKATVLMQSSEKLALSTVSESDLVAESFSDINVSIQKISDMSTQIATAVEQQTAVTGEISENVNNIHNVADILSENSIDANEQSNVLHTEANKLYDSVSIYTV</sequence>
<reference evidence="10 11" key="1">
    <citation type="submission" date="2019-09" db="EMBL/GenBank/DDBJ databases">
        <title>Hybrid Assembly of the complete Genome of the Deep-Sea Bacterium Moritella marina from long Nanopore and Illumina reads.</title>
        <authorList>
            <person name="Magin S."/>
            <person name="Georgoulis A."/>
            <person name="Papadimitriou K."/>
            <person name="Iliakis G."/>
            <person name="Vorgias C.E."/>
        </authorList>
    </citation>
    <scope>NUCLEOTIDE SEQUENCE [LARGE SCALE GENOMIC DNA]</scope>
    <source>
        <strain evidence="10 11">MP-1</strain>
    </source>
</reference>
<dbReference type="EMBL" id="CP044399">
    <property type="protein sequence ID" value="QFI38547.1"/>
    <property type="molecule type" value="Genomic_DNA"/>
</dbReference>
<comment type="subcellular location">
    <subcellularLocation>
        <location evidence="1">Cell inner membrane</location>
        <topology evidence="1">Multi-pass membrane protein</topology>
    </subcellularLocation>
</comment>
<accession>A0A5J6WKM8</accession>